<sequence length="628" mass="72810">MNLRPFTTYLIIGFVALSIPLSAAAQTGNAYSKAEQLLNQQEYQQAYKIFYRLHQEKPSVYTYLQKATECLIQLKDYEKAITITQEANESPRVLIRLGEIYHISGDRKQAFAIWNELQQQTDRQQTLLRLANTMSDRQEHQKAIAVYQKIRREFSASSSISAQLADTYLQAGEYSKAINEYLQLVKSNNRSVSYVQRQLLRFRDNQVYDVAILEISDFLDDLSPAHPQSINLQQLEVWLLMERKLYQRALVTAQNVESQSDQTTYILYNLADRLLAANEFTLAERAYSYYIENNNSSLKYQCMEELASVYRRWASYLENYNLSLSPKKDELYQKAREKLLQIRQQNPNYRQLNEVLIALSEMALDVFHQPKEASKYLKELRKQSSKKVQAQIYFIKGRLHLYNNEHTRARIAFTQSTKETETGALAEKSRYYTALADFYSGDYEFAKIQLNALERQHTSYFANDAVQLRMWIQDGLQADSTGQQLAPLAKAVEYFSQGKDQLGKNKLQEVFHTETPNPLADNALLIWSKHKNGNNVTAIYKELTSYLKQRGAASPLHERLLWEKARIADQFVNTESISPEVPKNDSSQLPQSVDAVINIYEDIILNYPDGFYASFVRQRINELQNIQT</sequence>
<comment type="caution">
    <text evidence="2">The sequence shown here is derived from an EMBL/GenBank/DDBJ whole genome shotgun (WGS) entry which is preliminary data.</text>
</comment>
<dbReference type="EMBL" id="VNHY01000001">
    <property type="protein sequence ID" value="TYP94982.1"/>
    <property type="molecule type" value="Genomic_DNA"/>
</dbReference>
<organism evidence="2 3">
    <name type="scientific">Fodinibius salinus</name>
    <dbReference type="NCBI Taxonomy" id="860790"/>
    <lineage>
        <taxon>Bacteria</taxon>
        <taxon>Pseudomonadati</taxon>
        <taxon>Balneolota</taxon>
        <taxon>Balneolia</taxon>
        <taxon>Balneolales</taxon>
        <taxon>Balneolaceae</taxon>
        <taxon>Fodinibius</taxon>
    </lineage>
</organism>
<evidence type="ECO:0000313" key="2">
    <source>
        <dbReference type="EMBL" id="TYP94982.1"/>
    </source>
</evidence>
<dbReference type="Proteomes" id="UP000324595">
    <property type="component" value="Unassembled WGS sequence"/>
</dbReference>
<dbReference type="Gene3D" id="1.25.40.10">
    <property type="entry name" value="Tetratricopeptide repeat domain"/>
    <property type="match status" value="2"/>
</dbReference>
<dbReference type="Pfam" id="PF14559">
    <property type="entry name" value="TPR_19"/>
    <property type="match status" value="1"/>
</dbReference>
<protein>
    <submittedName>
        <fullName evidence="2">Tetratricopeptide repeat-containing protein</fullName>
    </submittedName>
</protein>
<feature type="signal peptide" evidence="1">
    <location>
        <begin position="1"/>
        <end position="25"/>
    </location>
</feature>
<dbReference type="OrthoDB" id="9763354at2"/>
<evidence type="ECO:0000256" key="1">
    <source>
        <dbReference type="SAM" id="SignalP"/>
    </source>
</evidence>
<reference evidence="2 3" key="1">
    <citation type="submission" date="2019-07" db="EMBL/GenBank/DDBJ databases">
        <title>Genomic Encyclopedia of Archaeal and Bacterial Type Strains, Phase II (KMG-II): from individual species to whole genera.</title>
        <authorList>
            <person name="Goeker M."/>
        </authorList>
    </citation>
    <scope>NUCLEOTIDE SEQUENCE [LARGE SCALE GENOMIC DNA]</scope>
    <source>
        <strain evidence="2 3">DSM 21935</strain>
    </source>
</reference>
<dbReference type="AlphaFoldDB" id="A0A5D3YMJ0"/>
<name>A0A5D3YMJ0_9BACT</name>
<evidence type="ECO:0000313" key="3">
    <source>
        <dbReference type="Proteomes" id="UP000324595"/>
    </source>
</evidence>
<dbReference type="InterPro" id="IPR011990">
    <property type="entry name" value="TPR-like_helical_dom_sf"/>
</dbReference>
<proteinExistence type="predicted"/>
<dbReference type="SUPFAM" id="SSF48452">
    <property type="entry name" value="TPR-like"/>
    <property type="match status" value="2"/>
</dbReference>
<keyword evidence="3" id="KW-1185">Reference proteome</keyword>
<feature type="chain" id="PRO_5022978258" evidence="1">
    <location>
        <begin position="26"/>
        <end position="628"/>
    </location>
</feature>
<gene>
    <name evidence="2" type="ORF">LX73_0276</name>
</gene>
<dbReference type="RefSeq" id="WP_148897667.1">
    <property type="nucleotide sequence ID" value="NZ_VNHY01000001.1"/>
</dbReference>
<keyword evidence="1" id="KW-0732">Signal</keyword>
<accession>A0A5D3YMJ0</accession>